<keyword evidence="2" id="KW-1185">Reference proteome</keyword>
<dbReference type="EMBL" id="MVHG01000029">
    <property type="protein sequence ID" value="ORA14449.1"/>
    <property type="molecule type" value="Genomic_DNA"/>
</dbReference>
<sequence>MVSEPLHSSRQAPKLPPARIQDLTMLVRVPGRPEAIRAFTDAEHALAEHYASQEGGVITTLGSD</sequence>
<dbReference type="Proteomes" id="UP000192707">
    <property type="component" value="Unassembled WGS sequence"/>
</dbReference>
<evidence type="ECO:0000313" key="1">
    <source>
        <dbReference type="EMBL" id="ORA14449.1"/>
    </source>
</evidence>
<protein>
    <submittedName>
        <fullName evidence="1">Uncharacterized protein</fullName>
    </submittedName>
</protein>
<organism evidence="1 2">
    <name type="scientific">Mycobacterium arosiense ATCC BAA-1401 = DSM 45069</name>
    <dbReference type="NCBI Taxonomy" id="1265311"/>
    <lineage>
        <taxon>Bacteria</taxon>
        <taxon>Bacillati</taxon>
        <taxon>Actinomycetota</taxon>
        <taxon>Actinomycetes</taxon>
        <taxon>Mycobacteriales</taxon>
        <taxon>Mycobacteriaceae</taxon>
        <taxon>Mycobacterium</taxon>
        <taxon>Mycobacterium avium complex (MAC)</taxon>
    </lineage>
</organism>
<name>A0A1W9ZG23_MYCAI</name>
<dbReference type="AlphaFoldDB" id="A0A1W9ZG23"/>
<gene>
    <name evidence="1" type="ORF">BST14_13760</name>
</gene>
<accession>A0A1W9ZG23</accession>
<reference evidence="1 2" key="1">
    <citation type="submission" date="2016-12" db="EMBL/GenBank/DDBJ databases">
        <title>The new phylogeny of genus Mycobacterium.</title>
        <authorList>
            <person name="Tortoli E."/>
            <person name="Trovato A."/>
            <person name="Cirillo D.M."/>
        </authorList>
    </citation>
    <scope>NUCLEOTIDE SEQUENCE [LARGE SCALE GENOMIC DNA]</scope>
    <source>
        <strain evidence="1 2">DSM 45069</strain>
    </source>
</reference>
<proteinExistence type="predicted"/>
<evidence type="ECO:0000313" key="2">
    <source>
        <dbReference type="Proteomes" id="UP000192707"/>
    </source>
</evidence>
<comment type="caution">
    <text evidence="1">The sequence shown here is derived from an EMBL/GenBank/DDBJ whole genome shotgun (WGS) entry which is preliminary data.</text>
</comment>